<dbReference type="OrthoDB" id="300271at2759"/>
<dbReference type="Proteomes" id="UP000692954">
    <property type="component" value="Unassembled WGS sequence"/>
</dbReference>
<evidence type="ECO:0000313" key="2">
    <source>
        <dbReference type="Proteomes" id="UP000692954"/>
    </source>
</evidence>
<gene>
    <name evidence="1" type="ORF">PSON_ATCC_30995.1.T0590215</name>
</gene>
<comment type="caution">
    <text evidence="1">The sequence shown here is derived from an EMBL/GenBank/DDBJ whole genome shotgun (WGS) entry which is preliminary data.</text>
</comment>
<sequence length="351" mass="42211">MKKVVAYLYLRENYSDIKQCRSFSQKRIIRYGQSEEPIKQQNVKVNSKKSGIIGNQKYIPVHYDWKSNQEDLKIDQIYENQLEKHFKTKEISQDYQDKIEFMKQYIQKINGMYETQNKTEAIKSIRALHKKNRDDLKSYVKYKGQRFFEILPLLKKRNSTVIEELKCFKPICNLELNQKEKYQDELFKHLNKKQDSKYENDQKQPNNLCIDYKDINKISPNIRRTFSQQDVIISEATNFNKNNYLFEIKNTNNSQEQIKTYTRNNEDVKEQSNFQQDLKQYVSKHINTSGSCEISAINISQMQQSYFNEKLKELKRMTKKFQFKTFRQYTESPKIKNSVFQTTATSQQFKF</sequence>
<protein>
    <submittedName>
        <fullName evidence="1">Uncharacterized protein</fullName>
    </submittedName>
</protein>
<evidence type="ECO:0000313" key="1">
    <source>
        <dbReference type="EMBL" id="CAD8092719.1"/>
    </source>
</evidence>
<reference evidence="1" key="1">
    <citation type="submission" date="2021-01" db="EMBL/GenBank/DDBJ databases">
        <authorList>
            <consortium name="Genoscope - CEA"/>
            <person name="William W."/>
        </authorList>
    </citation>
    <scope>NUCLEOTIDE SEQUENCE</scope>
</reference>
<proteinExistence type="predicted"/>
<dbReference type="AlphaFoldDB" id="A0A8S1NMU0"/>
<keyword evidence="2" id="KW-1185">Reference proteome</keyword>
<dbReference type="EMBL" id="CAJJDN010000059">
    <property type="protein sequence ID" value="CAD8092719.1"/>
    <property type="molecule type" value="Genomic_DNA"/>
</dbReference>
<name>A0A8S1NMU0_9CILI</name>
<organism evidence="1 2">
    <name type="scientific">Paramecium sonneborni</name>
    <dbReference type="NCBI Taxonomy" id="65129"/>
    <lineage>
        <taxon>Eukaryota</taxon>
        <taxon>Sar</taxon>
        <taxon>Alveolata</taxon>
        <taxon>Ciliophora</taxon>
        <taxon>Intramacronucleata</taxon>
        <taxon>Oligohymenophorea</taxon>
        <taxon>Peniculida</taxon>
        <taxon>Parameciidae</taxon>
        <taxon>Paramecium</taxon>
    </lineage>
</organism>
<accession>A0A8S1NMU0</accession>